<sequence length="1140" mass="131235">MIDYSHFIYEIVVWLFLLYSIVIFLIYSWVGIYAFGALKKYTDLNQYTDYKLIASNPNAPAFSIIAPAYNEGLTIVDNVRSLLSLYYSNLEIIIVNDGSKDDSIDKLVKSYNLELIPFDVVQVIPTKEIKGIYKSKNPAFKKLIVVDKYNGGKADALNVGINVSSGKYIVCIDVDCILEQDALLKLAKPFMDQTDERVIACGGVIRLANNCKIVDGKVVEVNLPKKWLGRFQALEYIRAFVLGRMAWSRASGLILISGAFGAFDKELVLKCGGYDPKTVGEDMELVVRMRRYMEEQKQKYKVLNISDPLCWTEVPESTDILKKQRNRWMRGTIETLWKHRKLMFNPSYGRLGMISMPYWFFFEFLGPLVEFLGYCIFILFLVFGIINWPFFFTLFILVIASGILYSIYAILLDLMSHQVYTKRKDLLTLIGTAILEPFFFHGRVVMAGVSGLRDYFRKQHSWGEMTRQGFQQSNENESIWIQIKITAIWALRNYAPIAFVFLILYMANVGLEAYWYNTKFDNQIYSAIYFNLFIDNLVFVIQLVAAFSILYLLLLYLGFRYINTLIIAIFSIFIVIQVILFLYFSESQNLLGADIFFYSYDELKQILKSSGMLNLKNIALLLLVILFAVIPLFFVSRYKFNTPYAGAILTVTGLILVFLPFKFTKNIENRNEFYANASVSKWKYFLETNFFNYVEENFPWANKMNVVGKQNINNLEPYPFLRKEDTKDFLGNYLAASESTPNLVILILEGLGHAYSSSNGYIGNFTPFLNSLKEKSLYWENCLSSSGRTFAVLPSILGSLPFAKNGFLELDTYPVHFNLQNIFKYNGFQTSFYYGGDASFDNMKKYMQHNNIDNLMDIKTFKEPYKKLPSLNGESWGYEDQAVLNKMLVSTPQSSSYFNLLLTLSTHSPFLINNQEYFEKLVENQIKILDLKPDNIKLAKSYKKQLASVMNVDEALKSFFEEYKKRSDFANTIFIITGDHSMPEINLQDKIDRYHVPLIIYSPLLKSSATFNQVVSHFDIAPTLLAFYRNNYAFKTPNQVTWIGKGLETGAAPNSNGIPIMQSKTQQQDFVYANYHMVEGKVFNLNTNLTEEKNEIKSVAKLLSNKFDEYKAKNEKLISTNFLIPDSLYNNFFNATKDIN</sequence>
<dbReference type="InterPro" id="IPR029044">
    <property type="entry name" value="Nucleotide-diphossugar_trans"/>
</dbReference>
<dbReference type="CDD" id="cd16015">
    <property type="entry name" value="LTA_synthase"/>
    <property type="match status" value="1"/>
</dbReference>
<comment type="similarity">
    <text evidence="1">Belongs to the glycosyltransferase 2 family.</text>
</comment>
<dbReference type="Gene3D" id="3.90.550.10">
    <property type="entry name" value="Spore Coat Polysaccharide Biosynthesis Protein SpsA, Chain A"/>
    <property type="match status" value="1"/>
</dbReference>
<dbReference type="Pfam" id="PF00884">
    <property type="entry name" value="Sulfatase"/>
    <property type="match status" value="1"/>
</dbReference>
<feature type="transmembrane region" description="Helical" evidence="4">
    <location>
        <begin position="537"/>
        <end position="559"/>
    </location>
</feature>
<accession>A0ABR7YIG5</accession>
<gene>
    <name evidence="6" type="ORF">H8B04_16220</name>
</gene>
<evidence type="ECO:0000256" key="1">
    <source>
        <dbReference type="ARBA" id="ARBA00006739"/>
    </source>
</evidence>
<feature type="transmembrane region" description="Helical" evidence="4">
    <location>
        <begin position="644"/>
        <end position="661"/>
    </location>
</feature>
<dbReference type="PANTHER" id="PTHR43630:SF1">
    <property type="entry name" value="POLY-BETA-1,6-N-ACETYL-D-GLUCOSAMINE SYNTHASE"/>
    <property type="match status" value="1"/>
</dbReference>
<dbReference type="Proteomes" id="UP000651271">
    <property type="component" value="Unassembled WGS sequence"/>
</dbReference>
<feature type="transmembrane region" description="Helical" evidence="4">
    <location>
        <begin position="358"/>
        <end position="386"/>
    </location>
</feature>
<feature type="transmembrane region" description="Helical" evidence="4">
    <location>
        <begin position="392"/>
        <end position="414"/>
    </location>
</feature>
<evidence type="ECO:0000313" key="7">
    <source>
        <dbReference type="Proteomes" id="UP000651271"/>
    </source>
</evidence>
<feature type="transmembrane region" description="Helical" evidence="4">
    <location>
        <begin position="12"/>
        <end position="35"/>
    </location>
</feature>
<organism evidence="6 7">
    <name type="scientific">Sphingobacterium litopenaei</name>
    <dbReference type="NCBI Taxonomy" id="2763500"/>
    <lineage>
        <taxon>Bacteria</taxon>
        <taxon>Pseudomonadati</taxon>
        <taxon>Bacteroidota</taxon>
        <taxon>Sphingobacteriia</taxon>
        <taxon>Sphingobacteriales</taxon>
        <taxon>Sphingobacteriaceae</taxon>
        <taxon>Sphingobacterium</taxon>
    </lineage>
</organism>
<dbReference type="RefSeq" id="WP_190303018.1">
    <property type="nucleotide sequence ID" value="NZ_JACOIJ010000055.1"/>
</dbReference>
<protein>
    <submittedName>
        <fullName evidence="6">Sulfatase-like hydrolase/transferase</fullName>
    </submittedName>
</protein>
<feature type="transmembrane region" description="Helical" evidence="4">
    <location>
        <begin position="565"/>
        <end position="584"/>
    </location>
</feature>
<dbReference type="Gene3D" id="3.40.720.10">
    <property type="entry name" value="Alkaline Phosphatase, subunit A"/>
    <property type="match status" value="1"/>
</dbReference>
<evidence type="ECO:0000256" key="4">
    <source>
        <dbReference type="SAM" id="Phobius"/>
    </source>
</evidence>
<dbReference type="InterPro" id="IPR017850">
    <property type="entry name" value="Alkaline_phosphatase_core_sf"/>
</dbReference>
<evidence type="ECO:0000256" key="3">
    <source>
        <dbReference type="ARBA" id="ARBA00022679"/>
    </source>
</evidence>
<dbReference type="PANTHER" id="PTHR43630">
    <property type="entry name" value="POLY-BETA-1,6-N-ACETYL-D-GLUCOSAMINE SYNTHASE"/>
    <property type="match status" value="1"/>
</dbReference>
<keyword evidence="4" id="KW-1133">Transmembrane helix</keyword>
<name>A0ABR7YIG5_9SPHI</name>
<proteinExistence type="inferred from homology"/>
<dbReference type="CDD" id="cd06423">
    <property type="entry name" value="CESA_like"/>
    <property type="match status" value="1"/>
</dbReference>
<feature type="transmembrane region" description="Helical" evidence="4">
    <location>
        <begin position="494"/>
        <end position="516"/>
    </location>
</feature>
<feature type="transmembrane region" description="Helical" evidence="4">
    <location>
        <begin position="618"/>
        <end position="638"/>
    </location>
</feature>
<keyword evidence="3" id="KW-0808">Transferase</keyword>
<dbReference type="SUPFAM" id="SSF53649">
    <property type="entry name" value="Alkaline phosphatase-like"/>
    <property type="match status" value="1"/>
</dbReference>
<keyword evidence="4" id="KW-0472">Membrane</keyword>
<dbReference type="InterPro" id="IPR000917">
    <property type="entry name" value="Sulfatase_N"/>
</dbReference>
<keyword evidence="4" id="KW-0812">Transmembrane</keyword>
<feature type="transmembrane region" description="Helical" evidence="4">
    <location>
        <begin position="426"/>
        <end position="446"/>
    </location>
</feature>
<keyword evidence="7" id="KW-1185">Reference proteome</keyword>
<evidence type="ECO:0000313" key="6">
    <source>
        <dbReference type="EMBL" id="MBD1431075.1"/>
    </source>
</evidence>
<reference evidence="6 7" key="1">
    <citation type="submission" date="2020-08" db="EMBL/GenBank/DDBJ databases">
        <title>Sphingobacterium sp. DN04309 isolated from aquaculture water.</title>
        <authorList>
            <person name="Zhang M."/>
        </authorList>
    </citation>
    <scope>NUCLEOTIDE SEQUENCE [LARGE SCALE GENOMIC DNA]</scope>
    <source>
        <strain evidence="6 7">DN04309</strain>
    </source>
</reference>
<keyword evidence="2" id="KW-0328">Glycosyltransferase</keyword>
<dbReference type="Pfam" id="PF13641">
    <property type="entry name" value="Glyco_tranf_2_3"/>
    <property type="match status" value="1"/>
</dbReference>
<dbReference type="SUPFAM" id="SSF53448">
    <property type="entry name" value="Nucleotide-diphospho-sugar transferases"/>
    <property type="match status" value="1"/>
</dbReference>
<dbReference type="EMBL" id="JACOIJ010000055">
    <property type="protein sequence ID" value="MBD1431075.1"/>
    <property type="molecule type" value="Genomic_DNA"/>
</dbReference>
<evidence type="ECO:0000256" key="2">
    <source>
        <dbReference type="ARBA" id="ARBA00022676"/>
    </source>
</evidence>
<feature type="domain" description="Sulfatase N-terminal" evidence="5">
    <location>
        <begin position="741"/>
        <end position="1026"/>
    </location>
</feature>
<evidence type="ECO:0000259" key="5">
    <source>
        <dbReference type="Pfam" id="PF00884"/>
    </source>
</evidence>
<comment type="caution">
    <text evidence="6">The sequence shown here is derived from an EMBL/GenBank/DDBJ whole genome shotgun (WGS) entry which is preliminary data.</text>
</comment>